<sequence>MPTLNRRRTSQKGSSSSSTQKTLPFTNSTKISKPSTPSTLKSKSKSESQSKSKSTPTNPSQPISPSPNEIITPSTLQTLPGHPKIQSQSQPATPPKTTLTPTTSTSLADHPHHQTHHTLATHLTPSKLRQYWRSREKLRLAPRVHQKHLQMSEKILREWDCMSQFGPAIGIPRTQRWYRASKLGLNPPIEVLAVLLQAEARDGEGEGEGKEAVERAYVDELMN</sequence>
<feature type="compositionally biased region" description="Low complexity" evidence="1">
    <location>
        <begin position="11"/>
        <end position="43"/>
    </location>
</feature>
<evidence type="ECO:0000313" key="3">
    <source>
        <dbReference type="Proteomes" id="UP000672032"/>
    </source>
</evidence>
<dbReference type="InterPro" id="IPR007218">
    <property type="entry name" value="DNA_pol_delta_4"/>
</dbReference>
<dbReference type="GO" id="GO:0003887">
    <property type="term" value="F:DNA-directed DNA polymerase activity"/>
    <property type="evidence" value="ECO:0007669"/>
    <property type="project" value="TreeGrafter"/>
</dbReference>
<name>A0A8A3PLN1_9HELO</name>
<reference evidence="2" key="1">
    <citation type="submission" date="2020-10" db="EMBL/GenBank/DDBJ databases">
        <title>Genome Sequence of Monilinia vaccinii-corymbosi Sheds Light on Mummy Berry Disease Infection of Blueberry and Mating Type.</title>
        <authorList>
            <person name="Yow A.G."/>
            <person name="Zhang Y."/>
            <person name="Bansal K."/>
            <person name="Eacker S.M."/>
            <person name="Sullivan S."/>
            <person name="Liachko I."/>
            <person name="Cubeta M.A."/>
            <person name="Rollins J.A."/>
            <person name="Ashrafi H."/>
        </authorList>
    </citation>
    <scope>NUCLEOTIDE SEQUENCE</scope>
    <source>
        <strain evidence="2">RL-1</strain>
    </source>
</reference>
<dbReference type="OrthoDB" id="337486at2759"/>
<feature type="compositionally biased region" description="Low complexity" evidence="1">
    <location>
        <begin position="95"/>
        <end position="108"/>
    </location>
</feature>
<protein>
    <recommendedName>
        <fullName evidence="4">DNA polymerase delta subunit 4</fullName>
    </recommendedName>
</protein>
<keyword evidence="3" id="KW-1185">Reference proteome</keyword>
<feature type="region of interest" description="Disordered" evidence="1">
    <location>
        <begin position="1"/>
        <end position="122"/>
    </location>
</feature>
<feature type="compositionally biased region" description="Polar residues" evidence="1">
    <location>
        <begin position="58"/>
        <end position="78"/>
    </location>
</feature>
<dbReference type="GO" id="GO:0000731">
    <property type="term" value="P:DNA synthesis involved in DNA repair"/>
    <property type="evidence" value="ECO:0007669"/>
    <property type="project" value="InterPro"/>
</dbReference>
<evidence type="ECO:0000313" key="2">
    <source>
        <dbReference type="EMBL" id="QSZ36327.1"/>
    </source>
</evidence>
<dbReference type="Proteomes" id="UP000672032">
    <property type="component" value="Chromosome 6"/>
</dbReference>
<dbReference type="GO" id="GO:0006261">
    <property type="term" value="P:DNA-templated DNA replication"/>
    <property type="evidence" value="ECO:0007669"/>
    <property type="project" value="TreeGrafter"/>
</dbReference>
<dbReference type="PANTHER" id="PTHR14303:SF0">
    <property type="entry name" value="DNA POLYMERASE DELTA SUBUNIT 4"/>
    <property type="match status" value="1"/>
</dbReference>
<dbReference type="Pfam" id="PF04081">
    <property type="entry name" value="DNA_pol_delta_4"/>
    <property type="match status" value="1"/>
</dbReference>
<accession>A0A8A3PLN1</accession>
<gene>
    <name evidence="2" type="ORF">DSL72_007453</name>
</gene>
<proteinExistence type="predicted"/>
<dbReference type="AlphaFoldDB" id="A0A8A3PLN1"/>
<organism evidence="2 3">
    <name type="scientific">Monilinia vaccinii-corymbosi</name>
    <dbReference type="NCBI Taxonomy" id="61207"/>
    <lineage>
        <taxon>Eukaryota</taxon>
        <taxon>Fungi</taxon>
        <taxon>Dikarya</taxon>
        <taxon>Ascomycota</taxon>
        <taxon>Pezizomycotina</taxon>
        <taxon>Leotiomycetes</taxon>
        <taxon>Helotiales</taxon>
        <taxon>Sclerotiniaceae</taxon>
        <taxon>Monilinia</taxon>
    </lineage>
</organism>
<feature type="compositionally biased region" description="Basic residues" evidence="1">
    <location>
        <begin position="1"/>
        <end position="10"/>
    </location>
</feature>
<dbReference type="EMBL" id="CP063410">
    <property type="protein sequence ID" value="QSZ36327.1"/>
    <property type="molecule type" value="Genomic_DNA"/>
</dbReference>
<dbReference type="GO" id="GO:0043625">
    <property type="term" value="C:delta DNA polymerase complex"/>
    <property type="evidence" value="ECO:0007669"/>
    <property type="project" value="TreeGrafter"/>
</dbReference>
<evidence type="ECO:0008006" key="4">
    <source>
        <dbReference type="Google" id="ProtNLM"/>
    </source>
</evidence>
<evidence type="ECO:0000256" key="1">
    <source>
        <dbReference type="SAM" id="MobiDB-lite"/>
    </source>
</evidence>
<dbReference type="PANTHER" id="PTHR14303">
    <property type="entry name" value="DNA POLYMERASE DELTA SUBUNIT 4"/>
    <property type="match status" value="1"/>
</dbReference>